<dbReference type="InterPro" id="IPR027806">
    <property type="entry name" value="HARBI1_dom"/>
</dbReference>
<dbReference type="SUPFAM" id="SSF57716">
    <property type="entry name" value="Glucocorticoid receptor-like (DNA-binding domain)"/>
    <property type="match status" value="1"/>
</dbReference>
<dbReference type="GO" id="GO:0003677">
    <property type="term" value="F:DNA binding"/>
    <property type="evidence" value="ECO:0007669"/>
    <property type="project" value="UniProtKB-UniRule"/>
</dbReference>
<keyword evidence="5 6" id="KW-0238">DNA-binding</keyword>
<evidence type="ECO:0000256" key="5">
    <source>
        <dbReference type="ARBA" id="ARBA00023125"/>
    </source>
</evidence>
<dbReference type="PROSITE" id="PS50950">
    <property type="entry name" value="ZF_THAP"/>
    <property type="match status" value="1"/>
</dbReference>
<dbReference type="Proteomes" id="UP001458880">
    <property type="component" value="Unassembled WGS sequence"/>
</dbReference>
<organism evidence="8 9">
    <name type="scientific">Popillia japonica</name>
    <name type="common">Japanese beetle</name>
    <dbReference type="NCBI Taxonomy" id="7064"/>
    <lineage>
        <taxon>Eukaryota</taxon>
        <taxon>Metazoa</taxon>
        <taxon>Ecdysozoa</taxon>
        <taxon>Arthropoda</taxon>
        <taxon>Hexapoda</taxon>
        <taxon>Insecta</taxon>
        <taxon>Pterygota</taxon>
        <taxon>Neoptera</taxon>
        <taxon>Endopterygota</taxon>
        <taxon>Coleoptera</taxon>
        <taxon>Polyphaga</taxon>
        <taxon>Scarabaeiformia</taxon>
        <taxon>Scarabaeidae</taxon>
        <taxon>Rutelinae</taxon>
        <taxon>Popillia</taxon>
    </lineage>
</organism>
<evidence type="ECO:0000256" key="2">
    <source>
        <dbReference type="ARBA" id="ARBA00022723"/>
    </source>
</evidence>
<feature type="domain" description="THAP-type" evidence="7">
    <location>
        <begin position="1"/>
        <end position="71"/>
    </location>
</feature>
<gene>
    <name evidence="8" type="ORF">QE152_g28555</name>
</gene>
<evidence type="ECO:0000313" key="8">
    <source>
        <dbReference type="EMBL" id="KAK9704006.1"/>
    </source>
</evidence>
<evidence type="ECO:0000259" key="7">
    <source>
        <dbReference type="PROSITE" id="PS50950"/>
    </source>
</evidence>
<sequence>MVMCFAPTCKHYSEKHGCTFFTFPTERAELARWKKLIRRLDRDPGKFSRICSCHFINGDRRAPNGVVIFASALYPGSISDKKITANCGVLKEFVAGDLIVADKGFLIAELLPPGVALNLPPFLYNTFQMAL</sequence>
<evidence type="ECO:0000256" key="4">
    <source>
        <dbReference type="ARBA" id="ARBA00022833"/>
    </source>
</evidence>
<dbReference type="PANTHER" id="PTHR23080:SF133">
    <property type="entry name" value="SI:CH211-262I1.5-RELATED"/>
    <property type="match status" value="1"/>
</dbReference>
<keyword evidence="9" id="KW-1185">Reference proteome</keyword>
<evidence type="ECO:0000313" key="9">
    <source>
        <dbReference type="Proteomes" id="UP001458880"/>
    </source>
</evidence>
<accession>A0AAW1JJJ3</accession>
<reference evidence="8 9" key="1">
    <citation type="journal article" date="2024" name="BMC Genomics">
        <title>De novo assembly and annotation of Popillia japonica's genome with initial clues to its potential as an invasive pest.</title>
        <authorList>
            <person name="Cucini C."/>
            <person name="Boschi S."/>
            <person name="Funari R."/>
            <person name="Cardaioli E."/>
            <person name="Iannotti N."/>
            <person name="Marturano G."/>
            <person name="Paoli F."/>
            <person name="Bruttini M."/>
            <person name="Carapelli A."/>
            <person name="Frati F."/>
            <person name="Nardi F."/>
        </authorList>
    </citation>
    <scope>NUCLEOTIDE SEQUENCE [LARGE SCALE GENOMIC DNA]</scope>
    <source>
        <strain evidence="8">DMR45628</strain>
    </source>
</reference>
<keyword evidence="2" id="KW-0479">Metal-binding</keyword>
<keyword evidence="4" id="KW-0862">Zinc</keyword>
<protein>
    <submittedName>
        <fullName evidence="8">THAP domain</fullName>
    </submittedName>
</protein>
<dbReference type="EMBL" id="JASPKY010000359">
    <property type="protein sequence ID" value="KAK9704006.1"/>
    <property type="molecule type" value="Genomic_DNA"/>
</dbReference>
<evidence type="ECO:0000256" key="3">
    <source>
        <dbReference type="ARBA" id="ARBA00022771"/>
    </source>
</evidence>
<evidence type="ECO:0000256" key="6">
    <source>
        <dbReference type="PROSITE-ProRule" id="PRU00309"/>
    </source>
</evidence>
<dbReference type="InterPro" id="IPR006612">
    <property type="entry name" value="THAP_Znf"/>
</dbReference>
<evidence type="ECO:0000256" key="1">
    <source>
        <dbReference type="ARBA" id="ARBA00001968"/>
    </source>
</evidence>
<dbReference type="GO" id="GO:0008270">
    <property type="term" value="F:zinc ion binding"/>
    <property type="evidence" value="ECO:0007669"/>
    <property type="project" value="UniProtKB-KW"/>
</dbReference>
<dbReference type="Pfam" id="PF13359">
    <property type="entry name" value="DDE_Tnp_4"/>
    <property type="match status" value="1"/>
</dbReference>
<dbReference type="Gene3D" id="6.20.210.20">
    <property type="entry name" value="THAP domain"/>
    <property type="match status" value="1"/>
</dbReference>
<dbReference type="AlphaFoldDB" id="A0AAW1JJJ3"/>
<keyword evidence="3 6" id="KW-0863">Zinc-finger</keyword>
<dbReference type="Pfam" id="PF05485">
    <property type="entry name" value="THAP"/>
    <property type="match status" value="1"/>
</dbReference>
<comment type="cofactor">
    <cofactor evidence="1">
        <name>a divalent metal cation</name>
        <dbReference type="ChEBI" id="CHEBI:60240"/>
    </cofactor>
</comment>
<proteinExistence type="predicted"/>
<dbReference type="InterPro" id="IPR038441">
    <property type="entry name" value="THAP_Znf_sf"/>
</dbReference>
<comment type="caution">
    <text evidence="8">The sequence shown here is derived from an EMBL/GenBank/DDBJ whole genome shotgun (WGS) entry which is preliminary data.</text>
</comment>
<name>A0AAW1JJJ3_POPJA</name>
<dbReference type="PANTHER" id="PTHR23080">
    <property type="entry name" value="THAP DOMAIN PROTEIN"/>
    <property type="match status" value="1"/>
</dbReference>